<dbReference type="FunCoup" id="A0A6P9AFL6">
    <property type="interactions" value="213"/>
</dbReference>
<dbReference type="OrthoDB" id="418142at2759"/>
<dbReference type="InParanoid" id="A0A6P9AFL6"/>
<dbReference type="Proteomes" id="UP000515158">
    <property type="component" value="Unplaced"/>
</dbReference>
<sequence>MAQPARKMHRTYKELPIVVVENHHEVIPFIYKAIGAKYLPLQGSVMIHLDSHPDMLIPNDMKAETVFEKYALFEHLSIENWIMPAAYAGHFNKICWVRPPWCNQIREGTHSFHIGEERNSKCIRVTCGEPYFVSDALYAPIEDLANAKPVDLEVVTLGKVIEENGSDDFNELGRVVRNCISDQTYILDIDLDFFSTRNPFLSLYEDAEVYERLKKLYRFPNNETNDINTRTAKRKDQIEILSKFFTHLAKYNSMGNLSTELCSSDYMFGVQSLFDEIQKYYPQTKIDWETIHDAGCTCDESGLPEHVTSREDITKMIDVSLAGLLASLPHPPIMITISRSSYDNYCPPEDVDFIQNSVLKLLNEKYSPVKITLDYEDKYPDQTPNYDVPGPPPVY</sequence>
<keyword evidence="2" id="KW-1185">Reference proteome</keyword>
<dbReference type="AlphaFoldDB" id="A0A6P9AFL6"/>
<dbReference type="Pfam" id="PF12640">
    <property type="entry name" value="UPF0489"/>
    <property type="match status" value="1"/>
</dbReference>
<dbReference type="GeneID" id="117653108"/>
<organism evidence="3">
    <name type="scientific">Thrips palmi</name>
    <name type="common">Melon thrips</name>
    <dbReference type="NCBI Taxonomy" id="161013"/>
    <lineage>
        <taxon>Eukaryota</taxon>
        <taxon>Metazoa</taxon>
        <taxon>Ecdysozoa</taxon>
        <taxon>Arthropoda</taxon>
        <taxon>Hexapoda</taxon>
        <taxon>Insecta</taxon>
        <taxon>Pterygota</taxon>
        <taxon>Neoptera</taxon>
        <taxon>Paraneoptera</taxon>
        <taxon>Thysanoptera</taxon>
        <taxon>Terebrantia</taxon>
        <taxon>Thripoidea</taxon>
        <taxon>Thripidae</taxon>
        <taxon>Thrips</taxon>
    </lineage>
</organism>
<reference evidence="3" key="1">
    <citation type="submission" date="2025-08" db="UniProtKB">
        <authorList>
            <consortium name="RefSeq"/>
        </authorList>
    </citation>
    <scope>IDENTIFICATION</scope>
    <source>
        <tissue evidence="3">Total insect</tissue>
    </source>
</reference>
<dbReference type="KEGG" id="tpal:117653108"/>
<evidence type="ECO:0000313" key="2">
    <source>
        <dbReference type="Proteomes" id="UP000515158"/>
    </source>
</evidence>
<accession>A0A6P9AFL6</accession>
<gene>
    <name evidence="3" type="primary">LOC117653108</name>
</gene>
<proteinExistence type="inferred from homology"/>
<dbReference type="PANTHER" id="PTHR13225">
    <property type="entry name" value="MISEXPRESSION SUPPRESSOR OF RAS 6"/>
    <property type="match status" value="1"/>
</dbReference>
<dbReference type="PANTHER" id="PTHR13225:SF3">
    <property type="entry name" value="UPF0489 PROTEIN C5ORF22"/>
    <property type="match status" value="1"/>
</dbReference>
<dbReference type="InterPro" id="IPR024131">
    <property type="entry name" value="UPF0489"/>
</dbReference>
<dbReference type="RefSeq" id="XP_034254391.1">
    <property type="nucleotide sequence ID" value="XM_034398500.1"/>
</dbReference>
<comment type="similarity">
    <text evidence="1">Belongs to the UPF0489 family.</text>
</comment>
<evidence type="ECO:0000256" key="1">
    <source>
        <dbReference type="ARBA" id="ARBA00007099"/>
    </source>
</evidence>
<name>A0A6P9AFL6_THRPL</name>
<dbReference type="CTD" id="40083"/>
<protein>
    <submittedName>
        <fullName evidence="3">UPF0489 protein C5orf22 homolog</fullName>
    </submittedName>
</protein>
<evidence type="ECO:0000313" key="3">
    <source>
        <dbReference type="RefSeq" id="XP_034254391.1"/>
    </source>
</evidence>